<protein>
    <submittedName>
        <fullName evidence="1">Uncharacterized protein</fullName>
    </submittedName>
</protein>
<comment type="caution">
    <text evidence="1">The sequence shown here is derived from an EMBL/GenBank/DDBJ whole genome shotgun (WGS) entry which is preliminary data.</text>
</comment>
<name>A0AAP0PEH0_9MAGN</name>
<proteinExistence type="predicted"/>
<dbReference type="AlphaFoldDB" id="A0AAP0PEH0"/>
<dbReference type="Proteomes" id="UP001417504">
    <property type="component" value="Unassembled WGS sequence"/>
</dbReference>
<reference evidence="1 2" key="1">
    <citation type="submission" date="2024-01" db="EMBL/GenBank/DDBJ databases">
        <title>Genome assemblies of Stephania.</title>
        <authorList>
            <person name="Yang L."/>
        </authorList>
    </citation>
    <scope>NUCLEOTIDE SEQUENCE [LARGE SCALE GENOMIC DNA]</scope>
    <source>
        <strain evidence="1">QJT</strain>
        <tissue evidence="1">Leaf</tissue>
    </source>
</reference>
<sequence>MMRARTNAITISTKIERPDRLRCRRSTETKNDAIENRIAGQTVEHETPTVKTTPVVVPAEIVTPAPLSAVVTATTISTTPEYRMDPQARRLRDFLKFQPTYFYGGGNPEKATGDRIVSHRRPHKEFRTRGEA</sequence>
<evidence type="ECO:0000313" key="2">
    <source>
        <dbReference type="Proteomes" id="UP001417504"/>
    </source>
</evidence>
<accession>A0AAP0PEH0</accession>
<organism evidence="1 2">
    <name type="scientific">Stephania japonica</name>
    <dbReference type="NCBI Taxonomy" id="461633"/>
    <lineage>
        <taxon>Eukaryota</taxon>
        <taxon>Viridiplantae</taxon>
        <taxon>Streptophyta</taxon>
        <taxon>Embryophyta</taxon>
        <taxon>Tracheophyta</taxon>
        <taxon>Spermatophyta</taxon>
        <taxon>Magnoliopsida</taxon>
        <taxon>Ranunculales</taxon>
        <taxon>Menispermaceae</taxon>
        <taxon>Menispermoideae</taxon>
        <taxon>Cissampelideae</taxon>
        <taxon>Stephania</taxon>
    </lineage>
</organism>
<evidence type="ECO:0000313" key="1">
    <source>
        <dbReference type="EMBL" id="KAK9137710.1"/>
    </source>
</evidence>
<dbReference type="EMBL" id="JBBNAE010000003">
    <property type="protein sequence ID" value="KAK9137710.1"/>
    <property type="molecule type" value="Genomic_DNA"/>
</dbReference>
<keyword evidence="2" id="KW-1185">Reference proteome</keyword>
<gene>
    <name evidence="1" type="ORF">Sjap_008304</name>
</gene>